<name>A0ABR8XXZ8_9BACL</name>
<dbReference type="RefSeq" id="WP_191699786.1">
    <property type="nucleotide sequence ID" value="NZ_JACSPZ010000003.1"/>
</dbReference>
<evidence type="ECO:0000256" key="4">
    <source>
        <dbReference type="ARBA" id="ARBA00023163"/>
    </source>
</evidence>
<evidence type="ECO:0000313" key="7">
    <source>
        <dbReference type="Proteomes" id="UP000619101"/>
    </source>
</evidence>
<protein>
    <submittedName>
        <fullName evidence="6">LysR family transcriptional regulator</fullName>
    </submittedName>
</protein>
<evidence type="ECO:0000256" key="2">
    <source>
        <dbReference type="ARBA" id="ARBA00023015"/>
    </source>
</evidence>
<gene>
    <name evidence="6" type="ORF">H9635_08650</name>
</gene>
<reference evidence="6 7" key="1">
    <citation type="submission" date="2020-08" db="EMBL/GenBank/DDBJ databases">
        <title>A Genomic Blueprint of the Chicken Gut Microbiome.</title>
        <authorList>
            <person name="Gilroy R."/>
            <person name="Ravi A."/>
            <person name="Getino M."/>
            <person name="Pursley I."/>
            <person name="Horton D.L."/>
            <person name="Alikhan N.-F."/>
            <person name="Baker D."/>
            <person name="Gharbi K."/>
            <person name="Hall N."/>
            <person name="Watson M."/>
            <person name="Adriaenssens E.M."/>
            <person name="Foster-Nyarko E."/>
            <person name="Jarju S."/>
            <person name="Secka A."/>
            <person name="Antonio M."/>
            <person name="Oren A."/>
            <person name="Chaudhuri R."/>
            <person name="La Ragione R.M."/>
            <person name="Hildebrand F."/>
            <person name="Pallen M.J."/>
        </authorList>
    </citation>
    <scope>NUCLEOTIDE SEQUENCE [LARGE SCALE GENOMIC DNA]</scope>
    <source>
        <strain evidence="6 7">A46</strain>
    </source>
</reference>
<dbReference type="InterPro" id="IPR036390">
    <property type="entry name" value="WH_DNA-bd_sf"/>
</dbReference>
<dbReference type="InterPro" id="IPR005119">
    <property type="entry name" value="LysR_subst-bd"/>
</dbReference>
<dbReference type="Proteomes" id="UP000619101">
    <property type="component" value="Unassembled WGS sequence"/>
</dbReference>
<dbReference type="SUPFAM" id="SSF46785">
    <property type="entry name" value="Winged helix' DNA-binding domain"/>
    <property type="match status" value="1"/>
</dbReference>
<dbReference type="PROSITE" id="PS50931">
    <property type="entry name" value="HTH_LYSR"/>
    <property type="match status" value="1"/>
</dbReference>
<dbReference type="Gene3D" id="3.40.190.290">
    <property type="match status" value="1"/>
</dbReference>
<evidence type="ECO:0000256" key="1">
    <source>
        <dbReference type="ARBA" id="ARBA00009437"/>
    </source>
</evidence>
<accession>A0ABR8XXZ8</accession>
<evidence type="ECO:0000256" key="3">
    <source>
        <dbReference type="ARBA" id="ARBA00023125"/>
    </source>
</evidence>
<dbReference type="InterPro" id="IPR000847">
    <property type="entry name" value="LysR_HTH_N"/>
</dbReference>
<proteinExistence type="inferred from homology"/>
<comment type="caution">
    <text evidence="6">The sequence shown here is derived from an EMBL/GenBank/DDBJ whole genome shotgun (WGS) entry which is preliminary data.</text>
</comment>
<evidence type="ECO:0000313" key="6">
    <source>
        <dbReference type="EMBL" id="MBD8036810.1"/>
    </source>
</evidence>
<dbReference type="CDD" id="cd05466">
    <property type="entry name" value="PBP2_LTTR_substrate"/>
    <property type="match status" value="1"/>
</dbReference>
<evidence type="ECO:0000259" key="5">
    <source>
        <dbReference type="PROSITE" id="PS50931"/>
    </source>
</evidence>
<dbReference type="PRINTS" id="PR00039">
    <property type="entry name" value="HTHLYSR"/>
</dbReference>
<keyword evidence="2" id="KW-0805">Transcription regulation</keyword>
<dbReference type="Gene3D" id="1.10.10.10">
    <property type="entry name" value="Winged helix-like DNA-binding domain superfamily/Winged helix DNA-binding domain"/>
    <property type="match status" value="1"/>
</dbReference>
<sequence>MEFRQLEYFMMLCKELHFTRAAEKLHISQPTLSHQIKVLENEVGALLFDRIGKKISLTEAGEILFNQSAFIFNSIDNAKLQINELELLERGTLKIGALPGELTNIVSESLIQYSFEYPQIKLSVLSSDDLYSLLRDNQIDFAFSFSQNYLPSAEDQFIEIPLYIEEFLFVADREHPLMAEEELSLSQLMDVPLILFSNLHLCRKILDGIIKQEHISLNTVFETSSINTIFNFVSRGMGGTIIAKSLFQMQDNEKLMARPITNEGLKREAAIIYRKDKFMNKAVRYYIPIIIDYLEQLHIPLSEQTKDQLYTVSAGK</sequence>
<keyword evidence="3" id="KW-0238">DNA-binding</keyword>
<dbReference type="Pfam" id="PF00126">
    <property type="entry name" value="HTH_1"/>
    <property type="match status" value="1"/>
</dbReference>
<keyword evidence="7" id="KW-1185">Reference proteome</keyword>
<comment type="similarity">
    <text evidence="1">Belongs to the LysR transcriptional regulatory family.</text>
</comment>
<dbReference type="PANTHER" id="PTHR30419:SF8">
    <property type="entry name" value="NITROGEN ASSIMILATION TRANSCRIPTIONAL ACTIVATOR-RELATED"/>
    <property type="match status" value="1"/>
</dbReference>
<dbReference type="PANTHER" id="PTHR30419">
    <property type="entry name" value="HTH-TYPE TRANSCRIPTIONAL REGULATOR YBHD"/>
    <property type="match status" value="1"/>
</dbReference>
<dbReference type="EMBL" id="JACSPZ010000003">
    <property type="protein sequence ID" value="MBD8036810.1"/>
    <property type="molecule type" value="Genomic_DNA"/>
</dbReference>
<dbReference type="InterPro" id="IPR050950">
    <property type="entry name" value="HTH-type_LysR_regulators"/>
</dbReference>
<dbReference type="Pfam" id="PF03466">
    <property type="entry name" value="LysR_substrate"/>
    <property type="match status" value="1"/>
</dbReference>
<dbReference type="InterPro" id="IPR036388">
    <property type="entry name" value="WH-like_DNA-bd_sf"/>
</dbReference>
<dbReference type="SUPFAM" id="SSF53850">
    <property type="entry name" value="Periplasmic binding protein-like II"/>
    <property type="match status" value="1"/>
</dbReference>
<keyword evidence="4" id="KW-0804">Transcription</keyword>
<organism evidence="6 7">
    <name type="scientific">Solibacillus faecavium</name>
    <dbReference type="NCBI Taxonomy" id="2762221"/>
    <lineage>
        <taxon>Bacteria</taxon>
        <taxon>Bacillati</taxon>
        <taxon>Bacillota</taxon>
        <taxon>Bacilli</taxon>
        <taxon>Bacillales</taxon>
        <taxon>Caryophanaceae</taxon>
        <taxon>Solibacillus</taxon>
    </lineage>
</organism>
<feature type="domain" description="HTH lysR-type" evidence="5">
    <location>
        <begin position="1"/>
        <end position="58"/>
    </location>
</feature>